<dbReference type="RefSeq" id="WP_371837030.1">
    <property type="nucleotide sequence ID" value="NZ_JBGMEK010000001.1"/>
</dbReference>
<gene>
    <name evidence="1" type="ORF">ACCI49_00635</name>
</gene>
<name>A0ABV4NUH3_9GAMM</name>
<proteinExistence type="predicted"/>
<dbReference type="Proteomes" id="UP001569428">
    <property type="component" value="Unassembled WGS sequence"/>
</dbReference>
<accession>A0ABV4NUH3</accession>
<keyword evidence="2" id="KW-1185">Reference proteome</keyword>
<evidence type="ECO:0000313" key="1">
    <source>
        <dbReference type="EMBL" id="MFA0809409.1"/>
    </source>
</evidence>
<evidence type="ECO:0000313" key="2">
    <source>
        <dbReference type="Proteomes" id="UP001569428"/>
    </source>
</evidence>
<protein>
    <submittedName>
        <fullName evidence="1">Uncharacterized protein</fullName>
    </submittedName>
</protein>
<sequence>MNEVSLKELNFALPTRMDIDACDKHKIDSRTEFPQEFFGLDPKDQVSVIYALIHAAHLHIGRLEEGKTNEDSHENSINDGIGFFPVNICISISLKKTPTLEVGAIFNFPDSWINTPIEFKLKIIRSFAYLMQSSGISIVMRNEKYGEQRA</sequence>
<organism evidence="1 2">
    <name type="scientific">Microbulbifer epialgicus</name>
    <dbReference type="NCBI Taxonomy" id="393907"/>
    <lineage>
        <taxon>Bacteria</taxon>
        <taxon>Pseudomonadati</taxon>
        <taxon>Pseudomonadota</taxon>
        <taxon>Gammaproteobacteria</taxon>
        <taxon>Cellvibrionales</taxon>
        <taxon>Microbulbiferaceae</taxon>
        <taxon>Microbulbifer</taxon>
    </lineage>
</organism>
<comment type="caution">
    <text evidence="1">The sequence shown here is derived from an EMBL/GenBank/DDBJ whole genome shotgun (WGS) entry which is preliminary data.</text>
</comment>
<dbReference type="EMBL" id="JBGMEK010000001">
    <property type="protein sequence ID" value="MFA0809409.1"/>
    <property type="molecule type" value="Genomic_DNA"/>
</dbReference>
<reference evidence="1 2" key="1">
    <citation type="submission" date="2024-08" db="EMBL/GenBank/DDBJ databases">
        <authorList>
            <person name="Ishaq N."/>
        </authorList>
    </citation>
    <scope>NUCLEOTIDE SEQUENCE [LARGE SCALE GENOMIC DNA]</scope>
    <source>
        <strain evidence="1 2">DSM 18651</strain>
    </source>
</reference>